<evidence type="ECO:0000313" key="3">
    <source>
        <dbReference type="Proteomes" id="UP001211044"/>
    </source>
</evidence>
<dbReference type="Proteomes" id="UP001211044">
    <property type="component" value="Chromosome"/>
</dbReference>
<dbReference type="InterPro" id="IPR011437">
    <property type="entry name" value="DUF1540"/>
</dbReference>
<dbReference type="RefSeq" id="WP_004805764.1">
    <property type="nucleotide sequence ID" value="NZ_CP116394.1"/>
</dbReference>
<evidence type="ECO:0000259" key="1">
    <source>
        <dbReference type="Pfam" id="PF07561"/>
    </source>
</evidence>
<proteinExistence type="predicted"/>
<name>A0AB38XQS5_9ACTO</name>
<dbReference type="EMBL" id="CP116394">
    <property type="protein sequence ID" value="WCE46628.1"/>
    <property type="molecule type" value="Genomic_DNA"/>
</dbReference>
<dbReference type="Pfam" id="PF07561">
    <property type="entry name" value="DUF1540"/>
    <property type="match status" value="1"/>
</dbReference>
<sequence length="87" mass="8928">MSAPTIASCAATDCSFNRGGCAAPMVTMGTKACVTFIDLDKKGGLPTMSSTVGACKRADCVHNQDLVCDASGVKVSSDETCLTFEAR</sequence>
<gene>
    <name evidence="2" type="ORF">PIG85_02990</name>
</gene>
<protein>
    <submittedName>
        <fullName evidence="2">DUF1540 domain-containing protein</fullName>
    </submittedName>
</protein>
<feature type="domain" description="DUF1540" evidence="1">
    <location>
        <begin position="55"/>
        <end position="81"/>
    </location>
</feature>
<evidence type="ECO:0000313" key="2">
    <source>
        <dbReference type="EMBL" id="WCE46628.1"/>
    </source>
</evidence>
<dbReference type="AlphaFoldDB" id="A0AB38XQS5"/>
<organism evidence="2 3">
    <name type="scientific">Winkia neuii subsp. anitrata</name>
    <dbReference type="NCBI Taxonomy" id="29318"/>
    <lineage>
        <taxon>Bacteria</taxon>
        <taxon>Bacillati</taxon>
        <taxon>Actinomycetota</taxon>
        <taxon>Actinomycetes</taxon>
        <taxon>Actinomycetales</taxon>
        <taxon>Actinomycetaceae</taxon>
        <taxon>Winkia</taxon>
    </lineage>
</organism>
<reference evidence="2" key="1">
    <citation type="submission" date="2023-01" db="EMBL/GenBank/DDBJ databases">
        <title>Comparative Genomic Analysis of the Clinically-Derived Winkia Strain NY0527 Provides Evidence into the Taxonomic Reassignment of Winkia neuii and Characterizes Their Virulence Traits.</title>
        <authorList>
            <person name="Cai X."/>
            <person name="Peng Y."/>
            <person name="Li M."/>
            <person name="Qiu Y."/>
            <person name="Wang Y."/>
            <person name="Xu L."/>
            <person name="Hou Q."/>
        </authorList>
    </citation>
    <scope>NUCLEOTIDE SEQUENCE</scope>
    <source>
        <strain evidence="2">NY0527</strain>
    </source>
</reference>
<accession>A0AB38XQS5</accession>
<dbReference type="KEGG" id="wne:PIG85_02990"/>